<proteinExistence type="predicted"/>
<feature type="domain" description="Zinc-ribbon" evidence="2">
    <location>
        <begin position="2"/>
        <end position="21"/>
    </location>
</feature>
<dbReference type="EMBL" id="VUMS01000029">
    <property type="protein sequence ID" value="MST67528.1"/>
    <property type="molecule type" value="Genomic_DNA"/>
</dbReference>
<dbReference type="RefSeq" id="WP_154432904.1">
    <property type="nucleotide sequence ID" value="NZ_VUMS01000029.1"/>
</dbReference>
<feature type="transmembrane region" description="Helical" evidence="1">
    <location>
        <begin position="68"/>
        <end position="90"/>
    </location>
</feature>
<evidence type="ECO:0000313" key="3">
    <source>
        <dbReference type="EMBL" id="MST67528.1"/>
    </source>
</evidence>
<evidence type="ECO:0000256" key="1">
    <source>
        <dbReference type="SAM" id="Phobius"/>
    </source>
</evidence>
<gene>
    <name evidence="3" type="ORF">FYJ57_12575</name>
</gene>
<accession>A0A7X2P4T3</accession>
<dbReference type="AlphaFoldDB" id="A0A7X2P4T3"/>
<keyword evidence="4" id="KW-1185">Reference proteome</keyword>
<organism evidence="3 4">
    <name type="scientific">Oliverpabstia intestinalis</name>
    <dbReference type="NCBI Taxonomy" id="2606633"/>
    <lineage>
        <taxon>Bacteria</taxon>
        <taxon>Bacillati</taxon>
        <taxon>Bacillota</taxon>
        <taxon>Clostridia</taxon>
        <taxon>Lachnospirales</taxon>
        <taxon>Lachnospiraceae</taxon>
        <taxon>Oliverpabstia</taxon>
    </lineage>
</organism>
<evidence type="ECO:0000259" key="2">
    <source>
        <dbReference type="Pfam" id="PF13240"/>
    </source>
</evidence>
<reference evidence="3 4" key="1">
    <citation type="submission" date="2019-08" db="EMBL/GenBank/DDBJ databases">
        <title>In-depth cultivation of the pig gut microbiome towards novel bacterial diversity and tailored functional studies.</title>
        <authorList>
            <person name="Wylensek D."/>
            <person name="Hitch T.C.A."/>
            <person name="Clavel T."/>
        </authorList>
    </citation>
    <scope>NUCLEOTIDE SEQUENCE [LARGE SCALE GENOMIC DNA]</scope>
    <source>
        <strain evidence="3 4">BSM-380-WT-5A</strain>
    </source>
</reference>
<keyword evidence="1" id="KW-0472">Membrane</keyword>
<name>A0A7X2P4T3_9FIRM</name>
<evidence type="ECO:0000313" key="4">
    <source>
        <dbReference type="Proteomes" id="UP000440513"/>
    </source>
</evidence>
<comment type="caution">
    <text evidence="3">The sequence shown here is derived from an EMBL/GenBank/DDBJ whole genome shotgun (WGS) entry which is preliminary data.</text>
</comment>
<sequence>MFCSNCGAELKESDVTCPYCGMLQPSAAESEYMQTLEHLKQDVQNLKAVPTKEYTRELRHQGIFTAKIVLIIFCIFLLLFVTGVSVFYGSSYLEKKELRKENAFAKEYFPKLNELYASGNDEEVYTYINSLYNLDGSTALYRWKHMDYYNYYTLYMDVKFLNDAIADNSYNEYDISTGFYSAMVLTREEFSSYHKNKLTDAELVKLATFIQESDSLLLEHFHLTSDEADQVYQDCLDDGYLSYKKCLDYTASHKNQFS</sequence>
<dbReference type="InterPro" id="IPR026870">
    <property type="entry name" value="Zinc_ribbon_dom"/>
</dbReference>
<keyword evidence="1" id="KW-0812">Transmembrane</keyword>
<dbReference type="Pfam" id="PF13240">
    <property type="entry name" value="Zn_Ribbon_1"/>
    <property type="match status" value="1"/>
</dbReference>
<dbReference type="Proteomes" id="UP000440513">
    <property type="component" value="Unassembled WGS sequence"/>
</dbReference>
<protein>
    <submittedName>
        <fullName evidence="3">Zinc ribbon domain-containing protein</fullName>
    </submittedName>
</protein>
<keyword evidence="1" id="KW-1133">Transmembrane helix</keyword>